<organism evidence="6 7">
    <name type="scientific">Symbiodinium microadriaticum</name>
    <name type="common">Dinoflagellate</name>
    <name type="synonym">Zooxanthella microadriatica</name>
    <dbReference type="NCBI Taxonomy" id="2951"/>
    <lineage>
        <taxon>Eukaryota</taxon>
        <taxon>Sar</taxon>
        <taxon>Alveolata</taxon>
        <taxon>Dinophyceae</taxon>
        <taxon>Suessiales</taxon>
        <taxon>Symbiodiniaceae</taxon>
        <taxon>Symbiodinium</taxon>
    </lineage>
</organism>
<dbReference type="CDD" id="cd00685">
    <property type="entry name" value="Trans_IPPS_HT"/>
    <property type="match status" value="1"/>
</dbReference>
<feature type="compositionally biased region" description="Polar residues" evidence="5">
    <location>
        <begin position="106"/>
        <end position="122"/>
    </location>
</feature>
<dbReference type="GO" id="GO:0045337">
    <property type="term" value="P:farnesyl diphosphate biosynthetic process"/>
    <property type="evidence" value="ECO:0007669"/>
    <property type="project" value="TreeGrafter"/>
</dbReference>
<name>A0A1Q9EHL2_SYMMI</name>
<dbReference type="Proteomes" id="UP000186817">
    <property type="component" value="Unassembled WGS sequence"/>
</dbReference>
<dbReference type="Pfam" id="PF00348">
    <property type="entry name" value="polyprenyl_synt"/>
    <property type="match status" value="1"/>
</dbReference>
<dbReference type="GO" id="GO:0004161">
    <property type="term" value="F:dimethylallyltranstransferase activity"/>
    <property type="evidence" value="ECO:0007669"/>
    <property type="project" value="TreeGrafter"/>
</dbReference>
<dbReference type="InterPro" id="IPR000092">
    <property type="entry name" value="Polyprenyl_synt"/>
</dbReference>
<dbReference type="PANTHER" id="PTHR11525">
    <property type="entry name" value="FARNESYL-PYROPHOSPHATE SYNTHETASE"/>
    <property type="match status" value="1"/>
</dbReference>
<dbReference type="InterPro" id="IPR039702">
    <property type="entry name" value="FPS1-like"/>
</dbReference>
<dbReference type="GO" id="GO:0046872">
    <property type="term" value="F:metal ion binding"/>
    <property type="evidence" value="ECO:0007669"/>
    <property type="project" value="UniProtKB-KW"/>
</dbReference>
<dbReference type="OMA" id="ICANCEL"/>
<comment type="cofactor">
    <cofactor evidence="1">
        <name>Mg(2+)</name>
        <dbReference type="ChEBI" id="CHEBI:18420"/>
    </cofactor>
</comment>
<dbReference type="GO" id="GO:0005737">
    <property type="term" value="C:cytoplasm"/>
    <property type="evidence" value="ECO:0007669"/>
    <property type="project" value="TreeGrafter"/>
</dbReference>
<reference evidence="6 7" key="1">
    <citation type="submission" date="2016-02" db="EMBL/GenBank/DDBJ databases">
        <title>Genome analysis of coral dinoflagellate symbionts highlights evolutionary adaptations to a symbiotic lifestyle.</title>
        <authorList>
            <person name="Aranda M."/>
            <person name="Li Y."/>
            <person name="Liew Y.J."/>
            <person name="Baumgarten S."/>
            <person name="Simakov O."/>
            <person name="Wilson M."/>
            <person name="Piel J."/>
            <person name="Ashoor H."/>
            <person name="Bougouffa S."/>
            <person name="Bajic V.B."/>
            <person name="Ryu T."/>
            <person name="Ravasi T."/>
            <person name="Bayer T."/>
            <person name="Micklem G."/>
            <person name="Kim H."/>
            <person name="Bhak J."/>
            <person name="Lajeunesse T.C."/>
            <person name="Voolstra C.R."/>
        </authorList>
    </citation>
    <scope>NUCLEOTIDE SEQUENCE [LARGE SCALE GENOMIC DNA]</scope>
    <source>
        <strain evidence="6 7">CCMP2467</strain>
    </source>
</reference>
<dbReference type="PANTHER" id="PTHR11525:SF0">
    <property type="entry name" value="FARNESYL PYROPHOSPHATE SYNTHASE"/>
    <property type="match status" value="1"/>
</dbReference>
<evidence type="ECO:0000256" key="1">
    <source>
        <dbReference type="ARBA" id="ARBA00001946"/>
    </source>
</evidence>
<proteinExistence type="predicted"/>
<dbReference type="PROSITE" id="PS00723">
    <property type="entry name" value="POLYPRENYL_SYNTHASE_1"/>
    <property type="match status" value="1"/>
</dbReference>
<feature type="compositionally biased region" description="Polar residues" evidence="5">
    <location>
        <begin position="61"/>
        <end position="70"/>
    </location>
</feature>
<feature type="compositionally biased region" description="Low complexity" evidence="5">
    <location>
        <begin position="194"/>
        <end position="204"/>
    </location>
</feature>
<comment type="caution">
    <text evidence="6">The sequence shown here is derived from an EMBL/GenBank/DDBJ whole genome shotgun (WGS) entry which is preliminary data.</text>
</comment>
<evidence type="ECO:0000256" key="2">
    <source>
        <dbReference type="ARBA" id="ARBA00022679"/>
    </source>
</evidence>
<keyword evidence="7" id="KW-1185">Reference proteome</keyword>
<evidence type="ECO:0000256" key="4">
    <source>
        <dbReference type="ARBA" id="ARBA00022842"/>
    </source>
</evidence>
<dbReference type="SUPFAM" id="SSF48576">
    <property type="entry name" value="Terpenoid synthases"/>
    <property type="match status" value="1"/>
</dbReference>
<dbReference type="OrthoDB" id="10257492at2759"/>
<evidence type="ECO:0000256" key="3">
    <source>
        <dbReference type="ARBA" id="ARBA00022723"/>
    </source>
</evidence>
<dbReference type="Gene3D" id="1.10.600.10">
    <property type="entry name" value="Farnesyl Diphosphate Synthase"/>
    <property type="match status" value="1"/>
</dbReference>
<gene>
    <name evidence="6" type="primary">ERG20</name>
    <name evidence="6" type="ORF">AK812_SmicGene9698</name>
</gene>
<protein>
    <submittedName>
        <fullName evidence="6">Farnesyl pyrophosphate synthase</fullName>
    </submittedName>
</protein>
<evidence type="ECO:0000313" key="6">
    <source>
        <dbReference type="EMBL" id="OLQ06926.1"/>
    </source>
</evidence>
<keyword evidence="4" id="KW-0460">Magnesium</keyword>
<accession>A0A1Q9EHL2</accession>
<evidence type="ECO:0000256" key="5">
    <source>
        <dbReference type="SAM" id="MobiDB-lite"/>
    </source>
</evidence>
<dbReference type="SFLD" id="SFLDS00005">
    <property type="entry name" value="Isoprenoid_Synthase_Type_I"/>
    <property type="match status" value="1"/>
</dbReference>
<keyword evidence="2" id="KW-0808">Transferase</keyword>
<dbReference type="GO" id="GO:0004337">
    <property type="term" value="F:(2E,6E)-farnesyl diphosphate synthase activity"/>
    <property type="evidence" value="ECO:0007669"/>
    <property type="project" value="TreeGrafter"/>
</dbReference>
<feature type="compositionally biased region" description="Low complexity" evidence="5">
    <location>
        <begin position="78"/>
        <end position="94"/>
    </location>
</feature>
<evidence type="ECO:0000313" key="7">
    <source>
        <dbReference type="Proteomes" id="UP000186817"/>
    </source>
</evidence>
<sequence>MLFWTVNPGVKWETASAEALPGWMRRGRGRGRQGASGSVTKSASLPPVPESKASPGGRVTAPSNQPSAVRSRSEAPRRTAQAQAAAAVEAATAVGEDRGFRRPRNGQISDRQASNPKESGSPQLPRLPKRFSGFLISAVRAQPACKPWAMQRRSFAEAPTAAVATGLLATGALAWAVPSGVHTPSLRGQGTVPSLSRSSAPGSSEAGFGQRPWACAGAAAILAGGVKKALSRSRLANGRHSGAAKSSAAATATASRSEVLEAAVGLEDGVGANPATCWPRGKPAYTTEYTEEYDLADPIGSFNRVGRQILKEMVDELPALYELPQKEAKWVEDSLEYNTQGGKMNRGLIVVETGVAIMKHQGREPTNADLNRFAVLGWAVEYLQACMLMADDMMDGSVTRRGNPCWYRLPHVGLLNTNDFLMVEMFVYKILKRHFGQERIFPWLMDLFLETTFQTECGQLLDSICANCELEELTTERWTLIVKYKTAFYSFYLPVALAMLVTGVRDKKAFDTARDALLLMGIYFQAQDDYLDAFASPEVLGKVGTDIQDKKCSWLFAHAYHEQSTPEAIKFLDEHYGKCEVGSQEESKIKEVYRELGLQELFQEYEEDVENRLEDFKSQVKAADLPWSVFDRFFQLIHKRRK</sequence>
<keyword evidence="3" id="KW-0479">Metal-binding</keyword>
<dbReference type="EMBL" id="LSRX01000149">
    <property type="protein sequence ID" value="OLQ06926.1"/>
    <property type="molecule type" value="Genomic_DNA"/>
</dbReference>
<dbReference type="AlphaFoldDB" id="A0A1Q9EHL2"/>
<dbReference type="InterPro" id="IPR033749">
    <property type="entry name" value="Polyprenyl_synt_CS"/>
</dbReference>
<feature type="region of interest" description="Disordered" evidence="5">
    <location>
        <begin position="23"/>
        <end position="127"/>
    </location>
</feature>
<feature type="region of interest" description="Disordered" evidence="5">
    <location>
        <begin position="182"/>
        <end position="207"/>
    </location>
</feature>
<dbReference type="InterPro" id="IPR008949">
    <property type="entry name" value="Isoprenoid_synthase_dom_sf"/>
</dbReference>